<comment type="caution">
    <text evidence="7">The sequence shown here is derived from an EMBL/GenBank/DDBJ whole genome shotgun (WGS) entry which is preliminary data.</text>
</comment>
<dbReference type="Proteomes" id="UP001501195">
    <property type="component" value="Unassembled WGS sequence"/>
</dbReference>
<gene>
    <name evidence="7" type="primary">hxlA</name>
    <name evidence="7" type="ORF">GCM10023225_05260</name>
</gene>
<sequence length="218" mass="23105">MVDRTAAPRLQLALDDIGREDLLPLLERVHPFVDIVEVGTPLLMRYGVSLITEIKKRFPTLHLLSDAKIMDAAHHEAALSFEAGADYVTFLALTDDGSVSECVRAAHEHGGAVVADMICVPDLVQRGRQLAHMGVDMLAVHTGVDQQAAGRTPLDDLQVLTASAIPVPLAVAGGINLASAAAYLAWQPHVLIVGSGITTAADPAAEAERLHAVVRGEH</sequence>
<dbReference type="NCBIfam" id="TIGR03128">
    <property type="entry name" value="RuMP_HxlA"/>
    <property type="match status" value="1"/>
</dbReference>
<evidence type="ECO:0000256" key="4">
    <source>
        <dbReference type="ARBA" id="ARBA00012890"/>
    </source>
</evidence>
<dbReference type="SUPFAM" id="SSF51366">
    <property type="entry name" value="Ribulose-phoshate binding barrel"/>
    <property type="match status" value="1"/>
</dbReference>
<proteinExistence type="inferred from homology"/>
<dbReference type="SMART" id="SM00934">
    <property type="entry name" value="OMPdecase"/>
    <property type="match status" value="1"/>
</dbReference>
<evidence type="ECO:0000259" key="6">
    <source>
        <dbReference type="SMART" id="SM00934"/>
    </source>
</evidence>
<protein>
    <recommendedName>
        <fullName evidence="4">3-hexulose-6-phosphate synthase</fullName>
        <ecNumber evidence="4">4.1.2.43</ecNumber>
    </recommendedName>
</protein>
<evidence type="ECO:0000256" key="2">
    <source>
        <dbReference type="ARBA" id="ARBA00005014"/>
    </source>
</evidence>
<keyword evidence="5" id="KW-0456">Lyase</keyword>
<evidence type="ECO:0000313" key="7">
    <source>
        <dbReference type="EMBL" id="GAA4965079.1"/>
    </source>
</evidence>
<keyword evidence="8" id="KW-1185">Reference proteome</keyword>
<evidence type="ECO:0000313" key="8">
    <source>
        <dbReference type="Proteomes" id="UP001501195"/>
    </source>
</evidence>
<feature type="domain" description="Orotidine 5'-phosphate decarboxylase" evidence="6">
    <location>
        <begin position="9"/>
        <end position="210"/>
    </location>
</feature>
<comment type="pathway">
    <text evidence="2">One-carbon metabolism; formaldehyde assimilation via RuMP pathway; D-fructose 6-phosphate from D-ribulose 5-phosphate and formaldehyde: step 1/2.</text>
</comment>
<reference evidence="8" key="1">
    <citation type="journal article" date="2019" name="Int. J. Syst. Evol. Microbiol.">
        <title>The Global Catalogue of Microorganisms (GCM) 10K type strain sequencing project: providing services to taxonomists for standard genome sequencing and annotation.</title>
        <authorList>
            <consortium name="The Broad Institute Genomics Platform"/>
            <consortium name="The Broad Institute Genome Sequencing Center for Infectious Disease"/>
            <person name="Wu L."/>
            <person name="Ma J."/>
        </authorList>
    </citation>
    <scope>NUCLEOTIDE SEQUENCE [LARGE SCALE GENOMIC DNA]</scope>
    <source>
        <strain evidence="8">JCM 18126</strain>
    </source>
</reference>
<dbReference type="RefSeq" id="WP_345710773.1">
    <property type="nucleotide sequence ID" value="NZ_BAABIL010000054.1"/>
</dbReference>
<dbReference type="PANTHER" id="PTHR35039:SF3">
    <property type="entry name" value="3-KETO-L-GULONATE-6-PHOSPHATE DECARBOXYLASE SGBH-RELATED"/>
    <property type="match status" value="1"/>
</dbReference>
<dbReference type="InterPro" id="IPR017553">
    <property type="entry name" value="3-hexulose-6-phosphate_synth"/>
</dbReference>
<dbReference type="InterPro" id="IPR013785">
    <property type="entry name" value="Aldolase_TIM"/>
</dbReference>
<organism evidence="7 8">
    <name type="scientific">Kineococcus glutinatus</name>
    <dbReference type="NCBI Taxonomy" id="1070872"/>
    <lineage>
        <taxon>Bacteria</taxon>
        <taxon>Bacillati</taxon>
        <taxon>Actinomycetota</taxon>
        <taxon>Actinomycetes</taxon>
        <taxon>Kineosporiales</taxon>
        <taxon>Kineosporiaceae</taxon>
        <taxon>Kineococcus</taxon>
    </lineage>
</organism>
<comment type="catalytic activity">
    <reaction evidence="1">
        <text>D-ribulose 5-phosphate + formaldehyde = D-arabino-hex-3-ulose 6-phosphate</text>
        <dbReference type="Rhea" id="RHEA:25201"/>
        <dbReference type="ChEBI" id="CHEBI:16842"/>
        <dbReference type="ChEBI" id="CHEBI:58121"/>
        <dbReference type="ChEBI" id="CHEBI:58542"/>
        <dbReference type="EC" id="4.1.2.43"/>
    </reaction>
</comment>
<dbReference type="Gene3D" id="3.20.20.70">
    <property type="entry name" value="Aldolase class I"/>
    <property type="match status" value="1"/>
</dbReference>
<dbReference type="PANTHER" id="PTHR35039">
    <property type="entry name" value="3-KETO-L-GULONATE-6-PHOSPHATE DECARBOXYLASE SGBH-RELATED"/>
    <property type="match status" value="1"/>
</dbReference>
<evidence type="ECO:0000256" key="3">
    <source>
        <dbReference type="ARBA" id="ARBA00006350"/>
    </source>
</evidence>
<dbReference type="EMBL" id="BAABIL010000054">
    <property type="protein sequence ID" value="GAA4965079.1"/>
    <property type="molecule type" value="Genomic_DNA"/>
</dbReference>
<comment type="similarity">
    <text evidence="3">Belongs to the HPS/KGPDC family. HPS subfamily.</text>
</comment>
<evidence type="ECO:0000256" key="1">
    <source>
        <dbReference type="ARBA" id="ARBA00000718"/>
    </source>
</evidence>
<evidence type="ECO:0000256" key="5">
    <source>
        <dbReference type="ARBA" id="ARBA00023239"/>
    </source>
</evidence>
<dbReference type="InterPro" id="IPR001754">
    <property type="entry name" value="OMPdeCOase_dom"/>
</dbReference>
<accession>A0ABP9H9S2</accession>
<dbReference type="Pfam" id="PF00215">
    <property type="entry name" value="OMPdecase"/>
    <property type="match status" value="1"/>
</dbReference>
<dbReference type="EC" id="4.1.2.43" evidence="4"/>
<dbReference type="InterPro" id="IPR011060">
    <property type="entry name" value="RibuloseP-bd_barrel"/>
</dbReference>
<name>A0ABP9H9S2_9ACTN</name>